<gene>
    <name evidence="2" type="ORF">FZC78_21335</name>
</gene>
<protein>
    <recommendedName>
        <fullName evidence="4">Lipoprotein</fullName>
    </recommendedName>
</protein>
<proteinExistence type="predicted"/>
<evidence type="ECO:0000256" key="1">
    <source>
        <dbReference type="SAM" id="SignalP"/>
    </source>
</evidence>
<accession>A0A5D4NI60</accession>
<evidence type="ECO:0000313" key="3">
    <source>
        <dbReference type="Proteomes" id="UP000322267"/>
    </source>
</evidence>
<sequence>MNKSLALVFVALVFLLVGCNESSQEPAKSPEDALRMIEVENEERQINIYGTHKVNEDLVLIVFRGVMNGEDIWLADVHKEDGRWKAKESVQMNGPFEGNGEIQTISINEEFGYEVGYIKSNVPTPENLNIIEIDKIEDWKIWFKQTKSN</sequence>
<dbReference type="Proteomes" id="UP000322267">
    <property type="component" value="Unassembled WGS sequence"/>
</dbReference>
<name>A0A5D4NI60_9BACI</name>
<dbReference type="PROSITE" id="PS51257">
    <property type="entry name" value="PROKAR_LIPOPROTEIN"/>
    <property type="match status" value="1"/>
</dbReference>
<dbReference type="AlphaFoldDB" id="A0A5D4NI60"/>
<keyword evidence="1" id="KW-0732">Signal</keyword>
<organism evidence="2 3">
    <name type="scientific">Rossellomorea vietnamensis</name>
    <dbReference type="NCBI Taxonomy" id="218284"/>
    <lineage>
        <taxon>Bacteria</taxon>
        <taxon>Bacillati</taxon>
        <taxon>Bacillota</taxon>
        <taxon>Bacilli</taxon>
        <taxon>Bacillales</taxon>
        <taxon>Bacillaceae</taxon>
        <taxon>Rossellomorea</taxon>
    </lineage>
</organism>
<evidence type="ECO:0008006" key="4">
    <source>
        <dbReference type="Google" id="ProtNLM"/>
    </source>
</evidence>
<reference evidence="2 3" key="1">
    <citation type="submission" date="2019-08" db="EMBL/GenBank/DDBJ databases">
        <title>Bacillus genomes from the desert of Cuatro Cienegas, Coahuila.</title>
        <authorList>
            <person name="Olmedo-Alvarez G."/>
        </authorList>
    </citation>
    <scope>NUCLEOTIDE SEQUENCE [LARGE SCALE GENOMIC DNA]</scope>
    <source>
        <strain evidence="2 3">CH34_1T</strain>
    </source>
</reference>
<feature type="chain" id="PRO_5039319502" description="Lipoprotein" evidence="1">
    <location>
        <begin position="20"/>
        <end position="149"/>
    </location>
</feature>
<dbReference type="RefSeq" id="WP_148942099.1">
    <property type="nucleotide sequence ID" value="NZ_VTEI01000019.1"/>
</dbReference>
<evidence type="ECO:0000313" key="2">
    <source>
        <dbReference type="EMBL" id="TYS13509.1"/>
    </source>
</evidence>
<feature type="signal peptide" evidence="1">
    <location>
        <begin position="1"/>
        <end position="19"/>
    </location>
</feature>
<comment type="caution">
    <text evidence="2">The sequence shown here is derived from an EMBL/GenBank/DDBJ whole genome shotgun (WGS) entry which is preliminary data.</text>
</comment>
<dbReference type="EMBL" id="VTEI01000019">
    <property type="protein sequence ID" value="TYS13509.1"/>
    <property type="molecule type" value="Genomic_DNA"/>
</dbReference>
<dbReference type="OrthoDB" id="2885786at2"/>